<sequence>MVDVSLVSSGHDVADARLHRLCAALVRAGLAVELRGLGDAADAPPGLVSVVAHPRGSLVRRALDAALLPWRARGRVLLLVDPDPVPSAALARLVRRRRLVVDVHEDYARLLADRSWARGLVGRVAQGVVAAATALARRADVTVVADGHVPPLEARDRRVVRNLPDGGYLPAPAPREERPRALHVGDLRRSRGLFAMVEAVAATDDWTLDLVGPVAAADRDELAGWEDRLGERLRLHGRMPPREAWALAAGAWCGLVLLEDTPAFRDAVPTKLYEFLGCGLAVAATPLPRTAALVEESGAGVLVGSAAELSAALQRWSADPPELDELRGAALRWAQANLYGPSAYDDLAGAIARLAGRGPA</sequence>
<organism evidence="2 3">
    <name type="scientific">Motilibacter rhizosphaerae</name>
    <dbReference type="NCBI Taxonomy" id="598652"/>
    <lineage>
        <taxon>Bacteria</taxon>
        <taxon>Bacillati</taxon>
        <taxon>Actinomycetota</taxon>
        <taxon>Actinomycetes</taxon>
        <taxon>Motilibacterales</taxon>
        <taxon>Motilibacteraceae</taxon>
        <taxon>Motilibacter</taxon>
    </lineage>
</organism>
<dbReference type="Pfam" id="PF13524">
    <property type="entry name" value="Glyco_trans_1_2"/>
    <property type="match status" value="1"/>
</dbReference>
<comment type="caution">
    <text evidence="2">The sequence shown here is derived from an EMBL/GenBank/DDBJ whole genome shotgun (WGS) entry which is preliminary data.</text>
</comment>
<accession>A0A4Q7NSY5</accession>
<proteinExistence type="predicted"/>
<dbReference type="EMBL" id="SGXD01000002">
    <property type="protein sequence ID" value="RZS90217.1"/>
    <property type="molecule type" value="Genomic_DNA"/>
</dbReference>
<gene>
    <name evidence="2" type="ORF">EV189_2001</name>
</gene>
<name>A0A4Q7NSY5_9ACTN</name>
<keyword evidence="2" id="KW-0808">Transferase</keyword>
<keyword evidence="3" id="KW-1185">Reference proteome</keyword>
<dbReference type="Gene3D" id="3.40.50.2000">
    <property type="entry name" value="Glycogen Phosphorylase B"/>
    <property type="match status" value="1"/>
</dbReference>
<evidence type="ECO:0000313" key="2">
    <source>
        <dbReference type="EMBL" id="RZS90217.1"/>
    </source>
</evidence>
<dbReference type="InterPro" id="IPR055259">
    <property type="entry name" value="YkvP/CgeB_Glyco_trans-like"/>
</dbReference>
<dbReference type="AlphaFoldDB" id="A0A4Q7NSY5"/>
<evidence type="ECO:0000259" key="1">
    <source>
        <dbReference type="Pfam" id="PF13524"/>
    </source>
</evidence>
<protein>
    <submittedName>
        <fullName evidence="2">Glycosyltransferase involved in cell wall biosynthesis</fullName>
    </submittedName>
</protein>
<feature type="domain" description="Spore protein YkvP/CgeB glycosyl transferase-like" evidence="1">
    <location>
        <begin position="196"/>
        <end position="332"/>
    </location>
</feature>
<dbReference type="Proteomes" id="UP000293638">
    <property type="component" value="Unassembled WGS sequence"/>
</dbReference>
<dbReference type="GO" id="GO:0016740">
    <property type="term" value="F:transferase activity"/>
    <property type="evidence" value="ECO:0007669"/>
    <property type="project" value="UniProtKB-KW"/>
</dbReference>
<evidence type="ECO:0000313" key="3">
    <source>
        <dbReference type="Proteomes" id="UP000293638"/>
    </source>
</evidence>
<dbReference type="SUPFAM" id="SSF53756">
    <property type="entry name" value="UDP-Glycosyltransferase/glycogen phosphorylase"/>
    <property type="match status" value="1"/>
</dbReference>
<reference evidence="2 3" key="1">
    <citation type="submission" date="2019-02" db="EMBL/GenBank/DDBJ databases">
        <title>Genomic Encyclopedia of Type Strains, Phase IV (KMG-IV): sequencing the most valuable type-strain genomes for metagenomic binning, comparative biology and taxonomic classification.</title>
        <authorList>
            <person name="Goeker M."/>
        </authorList>
    </citation>
    <scope>NUCLEOTIDE SEQUENCE [LARGE SCALE GENOMIC DNA]</scope>
    <source>
        <strain evidence="2 3">DSM 45622</strain>
    </source>
</reference>